<accession>A0A653E6Z1</accession>
<gene>
    <name evidence="1" type="ORF">PMYSY11_3460</name>
</gene>
<dbReference type="EMBL" id="LR215729">
    <property type="protein sequence ID" value="VEV98504.1"/>
    <property type="molecule type" value="Genomic_DNA"/>
</dbReference>
<protein>
    <submittedName>
        <fullName evidence="1">Uncharacterized protein</fullName>
    </submittedName>
</protein>
<evidence type="ECO:0000313" key="1">
    <source>
        <dbReference type="EMBL" id="VEV98504.1"/>
    </source>
</evidence>
<dbReference type="AlphaFoldDB" id="A0A653E6Z1"/>
<organism evidence="1">
    <name type="scientific">Pseudomonas marincola</name>
    <dbReference type="NCBI Taxonomy" id="437900"/>
    <lineage>
        <taxon>Bacteria</taxon>
        <taxon>Pseudomonadati</taxon>
        <taxon>Pseudomonadota</taxon>
        <taxon>Gammaproteobacteria</taxon>
        <taxon>Pseudomonadales</taxon>
        <taxon>Pseudomonadaceae</taxon>
        <taxon>Pseudomonas</taxon>
    </lineage>
</organism>
<reference evidence="1" key="1">
    <citation type="submission" date="2019-02" db="EMBL/GenBank/DDBJ databases">
        <authorList>
            <consortium name="Genoscope - CEA"/>
            <person name="William W."/>
        </authorList>
    </citation>
    <scope>NUCLEOTIDE SEQUENCE [LARGE SCALE GENOMIC DNA]</scope>
    <source>
        <strain evidence="1">YSy11</strain>
    </source>
</reference>
<sequence length="55" mass="6237">MRYKFAIQTDGLSCLRVTPYSWRPEVQREAAKASDLNPFSGSQRLGHLLKHGFDG</sequence>
<name>A0A653E6Z1_9PSED</name>
<proteinExistence type="predicted"/>